<keyword evidence="2" id="KW-0720">Serine protease</keyword>
<accession>A0ABX2ESB9</accession>
<feature type="signal peptide" evidence="3">
    <location>
        <begin position="1"/>
        <end position="26"/>
    </location>
</feature>
<organism evidence="5 6">
    <name type="scientific">Pseudaquabacterium terrae</name>
    <dbReference type="NCBI Taxonomy" id="2732868"/>
    <lineage>
        <taxon>Bacteria</taxon>
        <taxon>Pseudomonadati</taxon>
        <taxon>Pseudomonadota</taxon>
        <taxon>Betaproteobacteria</taxon>
        <taxon>Burkholderiales</taxon>
        <taxon>Sphaerotilaceae</taxon>
        <taxon>Pseudaquabacterium</taxon>
    </lineage>
</organism>
<name>A0ABX2ESB9_9BURK</name>
<sequence length="603" mass="65244">MTDRFTAGYRSRRHLALALTLGSACAAGVVAAPDGPAPAAWTAELQIATKGVGTPRLSPDGKRVVYVVSRDVMTADKSEFLTHLHLVGVDGKDKLQLTWGDKSSSSPRWSPDGRHIAFLSARKDNRNALYLLSLAGGEAEPLTDMKAPLGEFRWSPDGKSIAFVMADPRSDEDERNAKGRNDARWLDEDWKMARLYIVDVAAAGAPRAAPKRLTANNFHVTGEFDFSPDGRLIAFAHRPSPSANEWPNTDVSLVDVATGVVAPFLESAAAESAPIFSPDGKSIAVRVSDAPPRWAQTAVINVITLADKRVTRLAATNDSLPDIVRWSADGRRIYFTEANGTRTDTNYFDLIANEVVSLQRLPAVINALDVSADGTRLVFVMQTSDGAPEVYASDAGTFAPVRLSQANVEQPGHPLGRTELIRWSSKDGRDIEGLVTYPVGYRAGTRVPTILMIHGGPAGVFQQTYTAGRFFLPIATYAARGYAVLRPNPRGSTGYGTAFRRDVVKGFGVGDYDDLMSGVDHLVRLGVADPDRLGVTGWSYGGYMTSWIVTQTQRFKAAVAIAPLTNLVSFTTTSDVSGFIPGYFDAQHWDDARPTRSTRPSPT</sequence>
<keyword evidence="1" id="KW-0378">Hydrolase</keyword>
<evidence type="ECO:0000256" key="1">
    <source>
        <dbReference type="ARBA" id="ARBA00022801"/>
    </source>
</evidence>
<evidence type="ECO:0000256" key="2">
    <source>
        <dbReference type="ARBA" id="ARBA00022825"/>
    </source>
</evidence>
<keyword evidence="2" id="KW-0645">Protease</keyword>
<dbReference type="InterPro" id="IPR029058">
    <property type="entry name" value="AB_hydrolase_fold"/>
</dbReference>
<dbReference type="EMBL" id="JABRWJ010000012">
    <property type="protein sequence ID" value="NRF71498.1"/>
    <property type="molecule type" value="Genomic_DNA"/>
</dbReference>
<dbReference type="Pfam" id="PF07676">
    <property type="entry name" value="PD40"/>
    <property type="match status" value="5"/>
</dbReference>
<reference evidence="5 6" key="1">
    <citation type="submission" date="2020-05" db="EMBL/GenBank/DDBJ databases">
        <title>Aquincola sp. isolate from soil.</title>
        <authorList>
            <person name="Han J."/>
            <person name="Kim D.-U."/>
        </authorList>
    </citation>
    <scope>NUCLEOTIDE SEQUENCE [LARGE SCALE GENOMIC DNA]</scope>
    <source>
        <strain evidence="5 6">S2</strain>
    </source>
</reference>
<proteinExistence type="predicted"/>
<gene>
    <name evidence="5" type="ORF">HLB44_31375</name>
</gene>
<dbReference type="Proteomes" id="UP000737171">
    <property type="component" value="Unassembled WGS sequence"/>
</dbReference>
<dbReference type="Gene3D" id="2.120.10.30">
    <property type="entry name" value="TolB, C-terminal domain"/>
    <property type="match status" value="2"/>
</dbReference>
<dbReference type="InterPro" id="IPR001375">
    <property type="entry name" value="Peptidase_S9_cat"/>
</dbReference>
<feature type="domain" description="Peptidase S9 prolyl oligopeptidase catalytic" evidence="4">
    <location>
        <begin position="474"/>
        <end position="579"/>
    </location>
</feature>
<feature type="chain" id="PRO_5045893335" evidence="3">
    <location>
        <begin position="27"/>
        <end position="603"/>
    </location>
</feature>
<evidence type="ECO:0000256" key="3">
    <source>
        <dbReference type="SAM" id="SignalP"/>
    </source>
</evidence>
<keyword evidence="3" id="KW-0732">Signal</keyword>
<dbReference type="PROSITE" id="PS51257">
    <property type="entry name" value="PROKAR_LIPOPROTEIN"/>
    <property type="match status" value="1"/>
</dbReference>
<evidence type="ECO:0000259" key="4">
    <source>
        <dbReference type="Pfam" id="PF00326"/>
    </source>
</evidence>
<dbReference type="RefSeq" id="WP_173132806.1">
    <property type="nucleotide sequence ID" value="NZ_JABRWJ010000012.1"/>
</dbReference>
<dbReference type="InterPro" id="IPR011042">
    <property type="entry name" value="6-blade_b-propeller_TolB-like"/>
</dbReference>
<protein>
    <submittedName>
        <fullName evidence="5">S9 family peptidase</fullName>
    </submittedName>
</protein>
<dbReference type="PANTHER" id="PTHR42776">
    <property type="entry name" value="SERINE PEPTIDASE S9 FAMILY MEMBER"/>
    <property type="match status" value="1"/>
</dbReference>
<dbReference type="Gene3D" id="3.40.50.1820">
    <property type="entry name" value="alpha/beta hydrolase"/>
    <property type="match status" value="1"/>
</dbReference>
<comment type="caution">
    <text evidence="5">The sequence shown here is derived from an EMBL/GenBank/DDBJ whole genome shotgun (WGS) entry which is preliminary data.</text>
</comment>
<evidence type="ECO:0000313" key="5">
    <source>
        <dbReference type="EMBL" id="NRF71498.1"/>
    </source>
</evidence>
<keyword evidence="6" id="KW-1185">Reference proteome</keyword>
<dbReference type="Pfam" id="PF00326">
    <property type="entry name" value="Peptidase_S9"/>
    <property type="match status" value="1"/>
</dbReference>
<dbReference type="SUPFAM" id="SSF82171">
    <property type="entry name" value="DPP6 N-terminal domain-like"/>
    <property type="match status" value="1"/>
</dbReference>
<dbReference type="InterPro" id="IPR011659">
    <property type="entry name" value="WD40"/>
</dbReference>
<dbReference type="PANTHER" id="PTHR42776:SF27">
    <property type="entry name" value="DIPEPTIDYL PEPTIDASE FAMILY MEMBER 6"/>
    <property type="match status" value="1"/>
</dbReference>
<dbReference type="SUPFAM" id="SSF53474">
    <property type="entry name" value="alpha/beta-Hydrolases"/>
    <property type="match status" value="1"/>
</dbReference>
<evidence type="ECO:0000313" key="6">
    <source>
        <dbReference type="Proteomes" id="UP000737171"/>
    </source>
</evidence>